<dbReference type="InterPro" id="IPR026178">
    <property type="entry name" value="JSRP1"/>
</dbReference>
<organism evidence="1 2">
    <name type="scientific">Knipowitschia caucasica</name>
    <name type="common">Caucasian dwarf goby</name>
    <name type="synonym">Pomatoschistus caucasicus</name>
    <dbReference type="NCBI Taxonomy" id="637954"/>
    <lineage>
        <taxon>Eukaryota</taxon>
        <taxon>Metazoa</taxon>
        <taxon>Chordata</taxon>
        <taxon>Craniata</taxon>
        <taxon>Vertebrata</taxon>
        <taxon>Euteleostomi</taxon>
        <taxon>Actinopterygii</taxon>
        <taxon>Neopterygii</taxon>
        <taxon>Teleostei</taxon>
        <taxon>Neoteleostei</taxon>
        <taxon>Acanthomorphata</taxon>
        <taxon>Gobiaria</taxon>
        <taxon>Gobiiformes</taxon>
        <taxon>Gobioidei</taxon>
        <taxon>Gobiidae</taxon>
        <taxon>Gobiinae</taxon>
        <taxon>Knipowitschia</taxon>
    </lineage>
</organism>
<evidence type="ECO:0000313" key="1">
    <source>
        <dbReference type="EMBL" id="CAL1593890.1"/>
    </source>
</evidence>
<dbReference type="AlphaFoldDB" id="A0AAV2KYE5"/>
<dbReference type="EMBL" id="OZ035824">
    <property type="protein sequence ID" value="CAL1593890.1"/>
    <property type="molecule type" value="Genomic_DNA"/>
</dbReference>
<sequence>MEQVGIMSWASALLGYSNPELHVLLSVTALKHRSHSQAHAVQLHRTQSSDICKSVNKSAFRVREERSIGDTTMSYERILSITDLSEVQNPWKGVTMNRCLVLALVVLLVSSGVSELHEAVDYVVEETGIMSFIGSLQDGSILQFSVWDNLKSWWGAEELGTIRRRKKPIGNKAILKPKTKP</sequence>
<evidence type="ECO:0000313" key="2">
    <source>
        <dbReference type="Proteomes" id="UP001497482"/>
    </source>
</evidence>
<accession>A0AAV2KYE5</accession>
<proteinExistence type="predicted"/>
<name>A0AAV2KYE5_KNICA</name>
<reference evidence="1 2" key="1">
    <citation type="submission" date="2024-04" db="EMBL/GenBank/DDBJ databases">
        <authorList>
            <person name="Waldvogel A.-M."/>
            <person name="Schoenle A."/>
        </authorList>
    </citation>
    <scope>NUCLEOTIDE SEQUENCE [LARGE SCALE GENOMIC DNA]</scope>
</reference>
<protein>
    <submittedName>
        <fullName evidence="1">Uncharacterized protein</fullName>
    </submittedName>
</protein>
<dbReference type="Pfam" id="PF15312">
    <property type="entry name" value="JSRP"/>
    <property type="match status" value="1"/>
</dbReference>
<gene>
    <name evidence="1" type="ORF">KC01_LOCUS22900</name>
</gene>
<dbReference type="Proteomes" id="UP001497482">
    <property type="component" value="Chromosome 2"/>
</dbReference>
<keyword evidence="2" id="KW-1185">Reference proteome</keyword>